<reference evidence="1 2" key="1">
    <citation type="submission" date="2013-02" db="EMBL/GenBank/DDBJ databases">
        <title>The Genome Sequence of Acinetobacter sp. NIPH 2168.</title>
        <authorList>
            <consortium name="The Broad Institute Genome Sequencing Platform"/>
            <consortium name="The Broad Institute Genome Sequencing Center for Infectious Disease"/>
            <person name="Cerqueira G."/>
            <person name="Feldgarden M."/>
            <person name="Courvalin P."/>
            <person name="Perichon B."/>
            <person name="Grillot-Courvalin C."/>
            <person name="Clermont D."/>
            <person name="Rocha E."/>
            <person name="Yoon E.-J."/>
            <person name="Nemec A."/>
            <person name="Walker B."/>
            <person name="Young S.K."/>
            <person name="Zeng Q."/>
            <person name="Gargeya S."/>
            <person name="Fitzgerald M."/>
            <person name="Haas B."/>
            <person name="Abouelleil A."/>
            <person name="Alvarado L."/>
            <person name="Arachchi H.M."/>
            <person name="Berlin A.M."/>
            <person name="Chapman S.B."/>
            <person name="Dewar J."/>
            <person name="Goldberg J."/>
            <person name="Griggs A."/>
            <person name="Gujja S."/>
            <person name="Hansen M."/>
            <person name="Howarth C."/>
            <person name="Imamovic A."/>
            <person name="Larimer J."/>
            <person name="McCowan C."/>
            <person name="Murphy C."/>
            <person name="Neiman D."/>
            <person name="Pearson M."/>
            <person name="Priest M."/>
            <person name="Roberts A."/>
            <person name="Saif S."/>
            <person name="Shea T."/>
            <person name="Sisk P."/>
            <person name="Sykes S."/>
            <person name="Wortman J."/>
            <person name="Nusbaum C."/>
            <person name="Birren B."/>
        </authorList>
    </citation>
    <scope>NUCLEOTIDE SEQUENCE [LARGE SCALE GENOMIC DNA]</scope>
    <source>
        <strain evidence="1 2">NIPH 2168</strain>
    </source>
</reference>
<evidence type="ECO:0000313" key="1">
    <source>
        <dbReference type="EMBL" id="ENX20182.1"/>
    </source>
</evidence>
<proteinExistence type="predicted"/>
<dbReference type="OrthoDB" id="9797300at2"/>
<dbReference type="Proteomes" id="UP000013173">
    <property type="component" value="Unassembled WGS sequence"/>
</dbReference>
<dbReference type="Pfam" id="PF06074">
    <property type="entry name" value="Portal_Mu"/>
    <property type="match status" value="1"/>
</dbReference>
<name>N9PZI3_9GAMM</name>
<evidence type="ECO:0008006" key="3">
    <source>
        <dbReference type="Google" id="ProtNLM"/>
    </source>
</evidence>
<dbReference type="AlphaFoldDB" id="N9PZI3"/>
<comment type="caution">
    <text evidence="1">The sequence shown here is derived from an EMBL/GenBank/DDBJ whole genome shotgun (WGS) entry which is preliminary data.</text>
</comment>
<organism evidence="1 2">
    <name type="scientific">Acinetobacter vivianii</name>
    <dbReference type="NCBI Taxonomy" id="1776742"/>
    <lineage>
        <taxon>Bacteria</taxon>
        <taxon>Pseudomonadati</taxon>
        <taxon>Pseudomonadota</taxon>
        <taxon>Gammaproteobacteria</taxon>
        <taxon>Moraxellales</taxon>
        <taxon>Moraxellaceae</taxon>
        <taxon>Acinetobacter</taxon>
    </lineage>
</organism>
<dbReference type="PATRIC" id="fig|1217706.3.peg.3021"/>
<accession>N9PZI3</accession>
<dbReference type="RefSeq" id="WP_005259498.1">
    <property type="nucleotide sequence ID" value="NZ_BMDR01000002.1"/>
</dbReference>
<sequence>MGKKDKKKTSSNEALETRQTSDIGWFSTQFQEHPVRGLTPQKLHQLLTNAESGDLSAQADLFCDMVERDAHLYSEYSKRKRAVTCLNWGVRTRRNATPEDEKIAANLADYFDDFEGFEQVLHSALDAIGHGYSAQEITWENQDGIWLPKSFEFKLPRMFTTTADNPNELKLATTGGAETLWAFGWFVHKAQANNGYLARTGLHRILAWPFLFKNYSVKDLMEFLEIYGLPMRIGKYAVGATEEEKTTLLRAVMTLGRNAGGIVPQGMDITFEEAAKGTADPHMAMIKWCELSQSKAILGSTLTSQADGKSSTNALGKIHNEVRWELTESDALQLARSINDSIITYIMQINYPDIPPHRYPQFYFDLTQNEDLLVYAEALPKLVDINLEIPIDWVHQKLGIPKPENEKTKILKRSPAVNLAANSYQPFMQFAGSSVVKDQPQLPLEEQALLSLLNEQSEQSQEVAEKWLSGLMANLLKGETPEEALELLANAYPNEDEPALQERLSKLIFAAEIFGRLSIDAEDS</sequence>
<dbReference type="InterPro" id="IPR009279">
    <property type="entry name" value="Portal_Mu"/>
</dbReference>
<keyword evidence="2" id="KW-1185">Reference proteome</keyword>
<dbReference type="GeneID" id="303682653"/>
<protein>
    <recommendedName>
        <fullName evidence="3">DUF935 domain-containing protein</fullName>
    </recommendedName>
</protein>
<dbReference type="HOGENOM" id="CLU_036594_0_1_6"/>
<evidence type="ECO:0000313" key="2">
    <source>
        <dbReference type="Proteomes" id="UP000013173"/>
    </source>
</evidence>
<gene>
    <name evidence="1" type="ORF">F892_03105</name>
</gene>
<dbReference type="EMBL" id="APRW01000014">
    <property type="protein sequence ID" value="ENX20182.1"/>
    <property type="molecule type" value="Genomic_DNA"/>
</dbReference>